<dbReference type="PROSITE" id="PS01124">
    <property type="entry name" value="HTH_ARAC_FAMILY_2"/>
    <property type="match status" value="1"/>
</dbReference>
<dbReference type="SUPFAM" id="SSF51182">
    <property type="entry name" value="RmlC-like cupins"/>
    <property type="match status" value="1"/>
</dbReference>
<dbReference type="Gene3D" id="2.60.120.10">
    <property type="entry name" value="Jelly Rolls"/>
    <property type="match status" value="1"/>
</dbReference>
<reference evidence="5 6" key="1">
    <citation type="submission" date="2021-01" db="EMBL/GenBank/DDBJ databases">
        <title>WGS of actinomycetes isolated from Thailand.</title>
        <authorList>
            <person name="Thawai C."/>
        </authorList>
    </citation>
    <scope>NUCLEOTIDE SEQUENCE [LARGE SCALE GENOMIC DNA]</scope>
    <source>
        <strain evidence="5 6">CA1R205</strain>
    </source>
</reference>
<keyword evidence="6" id="KW-1185">Reference proteome</keyword>
<dbReference type="RefSeq" id="WP_201878713.1">
    <property type="nucleotide sequence ID" value="NZ_JAERRF010000020.1"/>
</dbReference>
<accession>A0ABS1NKU1</accession>
<dbReference type="Pfam" id="PF12833">
    <property type="entry name" value="HTH_18"/>
    <property type="match status" value="1"/>
</dbReference>
<feature type="domain" description="HTH araC/xylS-type" evidence="4">
    <location>
        <begin position="195"/>
        <end position="294"/>
    </location>
</feature>
<evidence type="ECO:0000256" key="2">
    <source>
        <dbReference type="ARBA" id="ARBA00023125"/>
    </source>
</evidence>
<dbReference type="InterPro" id="IPR018060">
    <property type="entry name" value="HTH_AraC"/>
</dbReference>
<dbReference type="SMART" id="SM00342">
    <property type="entry name" value="HTH_ARAC"/>
    <property type="match status" value="1"/>
</dbReference>
<dbReference type="InterPro" id="IPR020449">
    <property type="entry name" value="Tscrpt_reg_AraC-type_HTH"/>
</dbReference>
<comment type="caution">
    <text evidence="5">The sequence shown here is derived from an EMBL/GenBank/DDBJ whole genome shotgun (WGS) entry which is preliminary data.</text>
</comment>
<protein>
    <submittedName>
        <fullName evidence="5">Helix-turn-helix transcriptional regulator</fullName>
    </submittedName>
</protein>
<dbReference type="SUPFAM" id="SSF46689">
    <property type="entry name" value="Homeodomain-like"/>
    <property type="match status" value="2"/>
</dbReference>
<dbReference type="InterPro" id="IPR009057">
    <property type="entry name" value="Homeodomain-like_sf"/>
</dbReference>
<evidence type="ECO:0000313" key="5">
    <source>
        <dbReference type="EMBL" id="MBL1100537.1"/>
    </source>
</evidence>
<dbReference type="PRINTS" id="PR00032">
    <property type="entry name" value="HTHARAC"/>
</dbReference>
<evidence type="ECO:0000313" key="6">
    <source>
        <dbReference type="Proteomes" id="UP000634229"/>
    </source>
</evidence>
<dbReference type="InterPro" id="IPR014710">
    <property type="entry name" value="RmlC-like_jellyroll"/>
</dbReference>
<evidence type="ECO:0000259" key="4">
    <source>
        <dbReference type="PROSITE" id="PS01124"/>
    </source>
</evidence>
<keyword evidence="1" id="KW-0805">Transcription regulation</keyword>
<dbReference type="Proteomes" id="UP000634229">
    <property type="component" value="Unassembled WGS sequence"/>
</dbReference>
<dbReference type="InterPro" id="IPR011051">
    <property type="entry name" value="RmlC_Cupin_sf"/>
</dbReference>
<dbReference type="InterPro" id="IPR050204">
    <property type="entry name" value="AraC_XylS_family_regulators"/>
</dbReference>
<evidence type="ECO:0000256" key="3">
    <source>
        <dbReference type="ARBA" id="ARBA00023163"/>
    </source>
</evidence>
<keyword evidence="3" id="KW-0804">Transcription</keyword>
<dbReference type="Gene3D" id="1.10.10.60">
    <property type="entry name" value="Homeodomain-like"/>
    <property type="match status" value="1"/>
</dbReference>
<keyword evidence="2" id="KW-0238">DNA-binding</keyword>
<dbReference type="PANTHER" id="PTHR46796:SF2">
    <property type="entry name" value="TRANSCRIPTIONAL REGULATORY PROTEIN"/>
    <property type="match status" value="1"/>
</dbReference>
<evidence type="ECO:0000256" key="1">
    <source>
        <dbReference type="ARBA" id="ARBA00023015"/>
    </source>
</evidence>
<dbReference type="PANTHER" id="PTHR46796">
    <property type="entry name" value="HTH-TYPE TRANSCRIPTIONAL ACTIVATOR RHAS-RELATED"/>
    <property type="match status" value="1"/>
</dbReference>
<organism evidence="5 6">
    <name type="scientific">Streptomyces coffeae</name>
    <dbReference type="NCBI Taxonomy" id="621382"/>
    <lineage>
        <taxon>Bacteria</taxon>
        <taxon>Bacillati</taxon>
        <taxon>Actinomycetota</taxon>
        <taxon>Actinomycetes</taxon>
        <taxon>Kitasatosporales</taxon>
        <taxon>Streptomycetaceae</taxon>
        <taxon>Streptomyces</taxon>
    </lineage>
</organism>
<name>A0ABS1NKU1_9ACTN</name>
<sequence length="294" mass="31738">MRSKTSAGNPCTSDEIDLVSAAGRHILDLATLGLAPLLALGHYRYREARPALPPQRHQRLLGLAFPARGEVAFTVDGEPHPVRPGQVLRIPPGHAYQTGEVQPRGELWWLILHYDSDAEDALGQAIAGLCAQPGPLIGAAPLRAASSLARAAELAGREPRRLAEALLHHHLSALVLELALTPPATTPPAGHPDVARALTWLEEHLGDPVQAADLTAISGMSTSRFYEAFTAETGTSPKDYLLRRKTEYARAWLLRDPATPVTKIAHALGFSSSQHFATVFRRYQGAAPSQLRSQ</sequence>
<dbReference type="EMBL" id="JAERRF010000020">
    <property type="protein sequence ID" value="MBL1100537.1"/>
    <property type="molecule type" value="Genomic_DNA"/>
</dbReference>
<gene>
    <name evidence="5" type="ORF">JK363_28445</name>
</gene>
<proteinExistence type="predicted"/>